<accession>A0A9P7ZP06</accession>
<dbReference type="GeneID" id="70297898"/>
<keyword evidence="2" id="KW-1185">Reference proteome</keyword>
<dbReference type="AlphaFoldDB" id="A0A9P7ZP06"/>
<name>A0A9P7ZP06_9HYPO</name>
<dbReference type="RefSeq" id="XP_046119558.1">
    <property type="nucleotide sequence ID" value="XM_046266995.1"/>
</dbReference>
<protein>
    <submittedName>
        <fullName evidence="1">Uncharacterized protein</fullName>
    </submittedName>
</protein>
<comment type="caution">
    <text evidence="1">The sequence shown here is derived from an EMBL/GenBank/DDBJ whole genome shotgun (WGS) entry which is preliminary data.</text>
</comment>
<reference evidence="1" key="1">
    <citation type="journal article" date="2021" name="IMA Fungus">
        <title>Genomic characterization of three marine fungi, including Emericellopsis atlantica sp. nov. with signatures of a generalist lifestyle and marine biomass degradation.</title>
        <authorList>
            <person name="Hagestad O.C."/>
            <person name="Hou L."/>
            <person name="Andersen J.H."/>
            <person name="Hansen E.H."/>
            <person name="Altermark B."/>
            <person name="Li C."/>
            <person name="Kuhnert E."/>
            <person name="Cox R.J."/>
            <person name="Crous P.W."/>
            <person name="Spatafora J.W."/>
            <person name="Lail K."/>
            <person name="Amirebrahimi M."/>
            <person name="Lipzen A."/>
            <person name="Pangilinan J."/>
            <person name="Andreopoulos W."/>
            <person name="Hayes R.D."/>
            <person name="Ng V."/>
            <person name="Grigoriev I.V."/>
            <person name="Jackson S.A."/>
            <person name="Sutton T.D.S."/>
            <person name="Dobson A.D.W."/>
            <person name="Rama T."/>
        </authorList>
    </citation>
    <scope>NUCLEOTIDE SEQUENCE</scope>
    <source>
        <strain evidence="1">TS7</strain>
    </source>
</reference>
<dbReference type="Proteomes" id="UP000887229">
    <property type="component" value="Unassembled WGS sequence"/>
</dbReference>
<evidence type="ECO:0000313" key="1">
    <source>
        <dbReference type="EMBL" id="KAG9255634.1"/>
    </source>
</evidence>
<evidence type="ECO:0000313" key="2">
    <source>
        <dbReference type="Proteomes" id="UP000887229"/>
    </source>
</evidence>
<dbReference type="OrthoDB" id="2851338at2759"/>
<proteinExistence type="predicted"/>
<organism evidence="1 2">
    <name type="scientific">Emericellopsis atlantica</name>
    <dbReference type="NCBI Taxonomy" id="2614577"/>
    <lineage>
        <taxon>Eukaryota</taxon>
        <taxon>Fungi</taxon>
        <taxon>Dikarya</taxon>
        <taxon>Ascomycota</taxon>
        <taxon>Pezizomycotina</taxon>
        <taxon>Sordariomycetes</taxon>
        <taxon>Hypocreomycetidae</taxon>
        <taxon>Hypocreales</taxon>
        <taxon>Bionectriaceae</taxon>
        <taxon>Emericellopsis</taxon>
    </lineage>
</organism>
<gene>
    <name evidence="1" type="ORF">F5Z01DRAFT_749198</name>
</gene>
<dbReference type="EMBL" id="MU251250">
    <property type="protein sequence ID" value="KAG9255634.1"/>
    <property type="molecule type" value="Genomic_DNA"/>
</dbReference>
<sequence length="258" mass="29050">MAATLDLSGKGMLCVMSRISRNDMLDEVTFLKWYDDEHIPEIIRTSGVSSARRFVDVNPSADKPYLAMHAMDDIAFVKSDEFRGIQFKSDSLPGSGIIYDLADLDVRNDRLVQVYDPTSKGKGHTRSLVLNQVELGDDISDQEFDKWFREEHLPSLAGSRGFLRTTRFKLVFARSNAESRVLKGLAPPTDEPPPTAATWLALHEFECGAADVDLEEMKTATSSPLGEKIKKEALINDYKVYRLEKAYGKENWFHGINL</sequence>